<protein>
    <recommendedName>
        <fullName evidence="3">YkgJ family cysteine cluster protein</fullName>
    </recommendedName>
</protein>
<name>A0A915XJP6_9BACT</name>
<dbReference type="AlphaFoldDB" id="A0A915XJP6"/>
<dbReference type="KEGG" id="ddu:GF1_29760"/>
<sequence>MNNIDALEAVYRFHDSLTARFGLVCTGGCATCCSVNVTMTSLEGDYLRRAEALQEPELGKRLGRAADRPHFRPHLTTNELAEACFLRRDAPVETGEHGEGSCPLLDRSGHCTVYDHRPFACRAMVSLERCVGQGEAVMPPFLFTFNLALYQVIEHLDRDGVSGNMLDLLTDHRDRSVPNRPLPGFLVPPEEQLRFARVLDELKKVVVGNGVLADFLPDSLPLP</sequence>
<evidence type="ECO:0008006" key="3">
    <source>
        <dbReference type="Google" id="ProtNLM"/>
    </source>
</evidence>
<dbReference type="Proteomes" id="UP001063350">
    <property type="component" value="Chromosome"/>
</dbReference>
<dbReference type="InterPro" id="IPR005358">
    <property type="entry name" value="Puta_zinc/iron-chelating_dom"/>
</dbReference>
<evidence type="ECO:0000313" key="1">
    <source>
        <dbReference type="EMBL" id="BCO10600.1"/>
    </source>
</evidence>
<proteinExistence type="predicted"/>
<keyword evidence="2" id="KW-1185">Reference proteome</keyword>
<accession>A0A915XJP6</accession>
<dbReference type="Pfam" id="PF03692">
    <property type="entry name" value="CxxCxxCC"/>
    <property type="match status" value="1"/>
</dbReference>
<dbReference type="RefSeq" id="WP_267927327.1">
    <property type="nucleotide sequence ID" value="NZ_AP024233.1"/>
</dbReference>
<organism evidence="1 2">
    <name type="scientific">Desulfolithobacter dissulfuricans</name>
    <dbReference type="NCBI Taxonomy" id="2795293"/>
    <lineage>
        <taxon>Bacteria</taxon>
        <taxon>Pseudomonadati</taxon>
        <taxon>Thermodesulfobacteriota</taxon>
        <taxon>Desulfobulbia</taxon>
        <taxon>Desulfobulbales</taxon>
        <taxon>Desulfobulbaceae</taxon>
        <taxon>Desulfolithobacter</taxon>
    </lineage>
</organism>
<reference evidence="1" key="1">
    <citation type="submission" date="2020-12" db="EMBL/GenBank/DDBJ databases">
        <title>Desulfobium dissulfuricans gen. nov., sp. nov., a novel mesophilic, sulfate-reducing bacterium isolated from a deep-sea hydrothermal vent.</title>
        <authorList>
            <person name="Hashimoto Y."/>
            <person name="Tame A."/>
            <person name="Sawayama S."/>
            <person name="Miyazaki J."/>
            <person name="Takai K."/>
            <person name="Nakagawa S."/>
        </authorList>
    </citation>
    <scope>NUCLEOTIDE SEQUENCE</scope>
    <source>
        <strain evidence="1">GF1</strain>
    </source>
</reference>
<dbReference type="EMBL" id="AP024233">
    <property type="protein sequence ID" value="BCO10600.1"/>
    <property type="molecule type" value="Genomic_DNA"/>
</dbReference>
<evidence type="ECO:0000313" key="2">
    <source>
        <dbReference type="Proteomes" id="UP001063350"/>
    </source>
</evidence>
<gene>
    <name evidence="1" type="ORF">GF1_29760</name>
</gene>